<dbReference type="PANTHER" id="PTHR21666:SF287">
    <property type="entry name" value="CYTOPLASMIC MEMBRANE PROTEIN"/>
    <property type="match status" value="1"/>
</dbReference>
<evidence type="ECO:0000259" key="1">
    <source>
        <dbReference type="Pfam" id="PF01551"/>
    </source>
</evidence>
<feature type="domain" description="M23ase beta-sheet core" evidence="1">
    <location>
        <begin position="200"/>
        <end position="295"/>
    </location>
</feature>
<dbReference type="Gene3D" id="2.70.70.10">
    <property type="entry name" value="Glucose Permease (Domain IIA)"/>
    <property type="match status" value="1"/>
</dbReference>
<dbReference type="AlphaFoldDB" id="A0A0G0VKH9"/>
<organism evidence="2 3">
    <name type="scientific">Candidatus Yanofskybacteria bacterium GW2011_GWA2_41_22</name>
    <dbReference type="NCBI Taxonomy" id="1619023"/>
    <lineage>
        <taxon>Bacteria</taxon>
        <taxon>Candidatus Yanofskyibacteriota</taxon>
    </lineage>
</organism>
<dbReference type="EMBL" id="LCBA01000006">
    <property type="protein sequence ID" value="KKS01359.1"/>
    <property type="molecule type" value="Genomic_DNA"/>
</dbReference>
<proteinExistence type="predicted"/>
<evidence type="ECO:0000313" key="2">
    <source>
        <dbReference type="EMBL" id="KKS01359.1"/>
    </source>
</evidence>
<dbReference type="CDD" id="cd12797">
    <property type="entry name" value="M23_peptidase"/>
    <property type="match status" value="1"/>
</dbReference>
<gene>
    <name evidence="2" type="ORF">UU54_C0006G0006</name>
</gene>
<dbReference type="InterPro" id="IPR050570">
    <property type="entry name" value="Cell_wall_metabolism_enzyme"/>
</dbReference>
<name>A0A0G0VKH9_9BACT</name>
<dbReference type="Pfam" id="PF01551">
    <property type="entry name" value="Peptidase_M23"/>
    <property type="match status" value="1"/>
</dbReference>
<dbReference type="SUPFAM" id="SSF51261">
    <property type="entry name" value="Duplicated hybrid motif"/>
    <property type="match status" value="1"/>
</dbReference>
<dbReference type="GO" id="GO:0004222">
    <property type="term" value="F:metalloendopeptidase activity"/>
    <property type="evidence" value="ECO:0007669"/>
    <property type="project" value="TreeGrafter"/>
</dbReference>
<dbReference type="Proteomes" id="UP000033903">
    <property type="component" value="Unassembled WGS sequence"/>
</dbReference>
<dbReference type="InterPro" id="IPR011055">
    <property type="entry name" value="Dup_hybrid_motif"/>
</dbReference>
<dbReference type="PANTHER" id="PTHR21666">
    <property type="entry name" value="PEPTIDASE-RELATED"/>
    <property type="match status" value="1"/>
</dbReference>
<sequence>MKIRIAVFAVIFAILPALFLNGAEAVSVKFEILSGNAPIYQGDILVIKIGDKSAIEKFGIDVFGKTYRFNAQGLALIGISADQKPGKYDLVLIDLNNKETALQYQLFCHCCDCRTIEILLKDFGEERMKKFTPTEKQKKQRIREGEMMQAAYRSTGSLPNYIPGKFVSPLAEQDINKIAITDPFGIWRIYSKNKDDRDWHRGVDLRTGENAPISVVNSGVVILAEKNFLLEGNIVVVYHGFGIFSLYIHLSEIKVSTGQKVNAGQIVGISGSTGARTTGSHLHLGIKINDATVDPLKFIETANKYL</sequence>
<accession>A0A0G0VKH9</accession>
<reference evidence="2 3" key="1">
    <citation type="journal article" date="2015" name="Nature">
        <title>rRNA introns, odd ribosomes, and small enigmatic genomes across a large radiation of phyla.</title>
        <authorList>
            <person name="Brown C.T."/>
            <person name="Hug L.A."/>
            <person name="Thomas B.C."/>
            <person name="Sharon I."/>
            <person name="Castelle C.J."/>
            <person name="Singh A."/>
            <person name="Wilkins M.J."/>
            <person name="Williams K.H."/>
            <person name="Banfield J.F."/>
        </authorList>
    </citation>
    <scope>NUCLEOTIDE SEQUENCE [LARGE SCALE GENOMIC DNA]</scope>
</reference>
<protein>
    <submittedName>
        <fullName evidence="2">Peptidase M23</fullName>
    </submittedName>
</protein>
<dbReference type="InterPro" id="IPR016047">
    <property type="entry name" value="M23ase_b-sheet_dom"/>
</dbReference>
<comment type="caution">
    <text evidence="2">The sequence shown here is derived from an EMBL/GenBank/DDBJ whole genome shotgun (WGS) entry which is preliminary data.</text>
</comment>
<evidence type="ECO:0000313" key="3">
    <source>
        <dbReference type="Proteomes" id="UP000033903"/>
    </source>
</evidence>